<dbReference type="GO" id="GO:0046872">
    <property type="term" value="F:metal ion binding"/>
    <property type="evidence" value="ECO:0007669"/>
    <property type="project" value="UniProtKB-KW"/>
</dbReference>
<dbReference type="CDD" id="cd16016">
    <property type="entry name" value="AP-SPAP"/>
    <property type="match status" value="1"/>
</dbReference>
<organism evidence="7 8">
    <name type="scientific">Oceanicoccus sagamiensis</name>
    <dbReference type="NCBI Taxonomy" id="716816"/>
    <lineage>
        <taxon>Bacteria</taxon>
        <taxon>Pseudomonadati</taxon>
        <taxon>Pseudomonadota</taxon>
        <taxon>Gammaproteobacteria</taxon>
        <taxon>Cellvibrionales</taxon>
        <taxon>Spongiibacteraceae</taxon>
        <taxon>Oceanicoccus</taxon>
    </lineage>
</organism>
<evidence type="ECO:0000313" key="7">
    <source>
        <dbReference type="EMBL" id="ARN73192.1"/>
    </source>
</evidence>
<accession>A0A1X9N9U1</accession>
<evidence type="ECO:0000313" key="8">
    <source>
        <dbReference type="Proteomes" id="UP000193450"/>
    </source>
</evidence>
<evidence type="ECO:0000256" key="1">
    <source>
        <dbReference type="ARBA" id="ARBA00022553"/>
    </source>
</evidence>
<dbReference type="PIRSF" id="PIRSF031924">
    <property type="entry name" value="Pi-irrepressible_AP"/>
    <property type="match status" value="1"/>
</dbReference>
<dbReference type="Pfam" id="PF01663">
    <property type="entry name" value="Phosphodiest"/>
    <property type="match status" value="1"/>
</dbReference>
<dbReference type="OrthoDB" id="9766127at2"/>
<keyword evidence="3" id="KW-0732">Signal</keyword>
<dbReference type="SUPFAM" id="SSF53649">
    <property type="entry name" value="Alkaline phosphatase-like"/>
    <property type="match status" value="1"/>
</dbReference>
<dbReference type="STRING" id="716816.BST96_03170"/>
<feature type="compositionally biased region" description="Polar residues" evidence="6">
    <location>
        <begin position="128"/>
        <end position="146"/>
    </location>
</feature>
<evidence type="ECO:0000256" key="6">
    <source>
        <dbReference type="SAM" id="MobiDB-lite"/>
    </source>
</evidence>
<evidence type="ECO:0000256" key="5">
    <source>
        <dbReference type="PIRSR" id="PIRSR031924-51"/>
    </source>
</evidence>
<evidence type="ECO:0000256" key="4">
    <source>
        <dbReference type="PIRSR" id="PIRSR031924-50"/>
    </source>
</evidence>
<dbReference type="InterPro" id="IPR026263">
    <property type="entry name" value="Alkaline_phosphatase_prok"/>
</dbReference>
<dbReference type="Proteomes" id="UP000193450">
    <property type="component" value="Chromosome"/>
</dbReference>
<feature type="binding site" evidence="5">
    <location>
        <position position="103"/>
    </location>
    <ligand>
        <name>substrate</name>
    </ligand>
</feature>
<sequence length="562" mass="62318">MKIVSGPSKTLQSILVLLWIIAASTPINAKEIKLVLQITIDGLRPDLLQRSPKQFSKGGFNYLFNQGYSYNNAHYLHANTETIVGHTTLATGATPSVHGMVGNVWFDDQAKQLAYNIEDPNAPLLPSRETQQQGEQVDPSQKLARTQGRSPAAILVPTISDTLIAYYGGQSKNFAVSGKDRSAVAMAGKTGKAFWFSTNTGDFITSQYYYDQYPQWVVDWNLQRQSESYADKNWDLADKPSSYSLIDKDDRPYEVDLKGYGKTFPHAYGPKNHPLLPTRVLVSPAGDQLTLDFSKALIENEAIGKDSIPDYLSLSFSGVDAVNHFFGPNSLENEEIVRQLDRTLAELFRYIDKTVGLKNTVIVLSADHGMADMPEHMTEQGYQVGRLYSEQVEEMANQLGEELYGIKAISRFFFRPYLYLDDKKIASAKLDKSSVLKTIAAKLSLQKGIALAVPRGGVSDMQQTPIYQQIENNNHPQRSGDIYIAQAPYWFMFEKGPIAAMHGSPWRYDTHVPIIFAGAGIKAGNSSRRVHPIDVAPTLAKLLKLSPPAGSQGTVLQEVTDK</sequence>
<feature type="region of interest" description="Disordered" evidence="6">
    <location>
        <begin position="121"/>
        <end position="146"/>
    </location>
</feature>
<reference evidence="7 8" key="1">
    <citation type="submission" date="2016-11" db="EMBL/GenBank/DDBJ databases">
        <title>Trade-off between light-utilization and light-protection in marine flavobacteria.</title>
        <authorList>
            <person name="Kumagai Y."/>
        </authorList>
    </citation>
    <scope>NUCLEOTIDE SEQUENCE [LARGE SCALE GENOMIC DNA]</scope>
    <source>
        <strain evidence="7 8">NBRC 107125</strain>
    </source>
</reference>
<keyword evidence="1 4" id="KW-0597">Phosphoprotein</keyword>
<dbReference type="RefSeq" id="WP_085757297.1">
    <property type="nucleotide sequence ID" value="NZ_CP019343.1"/>
</dbReference>
<feature type="binding site" evidence="5">
    <location>
        <begin position="179"/>
        <end position="181"/>
    </location>
    <ligand>
        <name>substrate</name>
    </ligand>
</feature>
<dbReference type="Gene3D" id="3.40.720.10">
    <property type="entry name" value="Alkaline Phosphatase, subunit A"/>
    <property type="match status" value="1"/>
</dbReference>
<dbReference type="Gene3D" id="3.30.1360.150">
    <property type="match status" value="1"/>
</dbReference>
<dbReference type="InterPro" id="IPR017850">
    <property type="entry name" value="Alkaline_phosphatase_core_sf"/>
</dbReference>
<evidence type="ECO:0000256" key="3">
    <source>
        <dbReference type="ARBA" id="ARBA00022729"/>
    </source>
</evidence>
<dbReference type="GO" id="GO:0004035">
    <property type="term" value="F:alkaline phosphatase activity"/>
    <property type="evidence" value="ECO:0007669"/>
    <property type="project" value="InterPro"/>
</dbReference>
<dbReference type="InterPro" id="IPR002591">
    <property type="entry name" value="Phosphodiest/P_Trfase"/>
</dbReference>
<dbReference type="EMBL" id="CP019343">
    <property type="protein sequence ID" value="ARN73192.1"/>
    <property type="molecule type" value="Genomic_DNA"/>
</dbReference>
<evidence type="ECO:0000256" key="2">
    <source>
        <dbReference type="ARBA" id="ARBA00022723"/>
    </source>
</evidence>
<proteinExistence type="predicted"/>
<dbReference type="PANTHER" id="PTHR10151">
    <property type="entry name" value="ECTONUCLEOTIDE PYROPHOSPHATASE/PHOSPHODIESTERASE"/>
    <property type="match status" value="1"/>
</dbReference>
<dbReference type="PANTHER" id="PTHR10151:SF120">
    <property type="entry name" value="BIS(5'-ADENOSYL)-TRIPHOSPHATASE"/>
    <property type="match status" value="1"/>
</dbReference>
<dbReference type="AlphaFoldDB" id="A0A1X9N9U1"/>
<keyword evidence="2" id="KW-0479">Metal-binding</keyword>
<keyword evidence="8" id="KW-1185">Reference proteome</keyword>
<protein>
    <recommendedName>
        <fullName evidence="9">Alkaline phosphatase</fullName>
    </recommendedName>
</protein>
<gene>
    <name evidence="7" type="ORF">BST96_03170</name>
</gene>
<dbReference type="KEGG" id="osg:BST96_03170"/>
<evidence type="ECO:0008006" key="9">
    <source>
        <dbReference type="Google" id="ProtNLM"/>
    </source>
</evidence>
<feature type="active site" description="Phosphothreonine intermediate" evidence="4">
    <location>
        <position position="82"/>
    </location>
</feature>
<name>A0A1X9N9U1_9GAMM</name>